<evidence type="ECO:0000313" key="2">
    <source>
        <dbReference type="EMBL" id="EOB12688.1"/>
    </source>
</evidence>
<dbReference type="AlphaFoldDB" id="R0MIR3"/>
<keyword evidence="1" id="KW-0472">Membrane</keyword>
<keyword evidence="3" id="KW-1185">Reference proteome</keyword>
<organism evidence="2 3">
    <name type="scientific">Nosema bombycis (strain CQ1 / CVCC 102059)</name>
    <name type="common">Microsporidian parasite</name>
    <name type="synonym">Pebrine of silkworm</name>
    <dbReference type="NCBI Taxonomy" id="578461"/>
    <lineage>
        <taxon>Eukaryota</taxon>
        <taxon>Fungi</taxon>
        <taxon>Fungi incertae sedis</taxon>
        <taxon>Microsporidia</taxon>
        <taxon>Nosematidae</taxon>
        <taxon>Nosema</taxon>
    </lineage>
</organism>
<dbReference type="Proteomes" id="UP000016927">
    <property type="component" value="Unassembled WGS sequence"/>
</dbReference>
<dbReference type="EMBL" id="KB909288">
    <property type="protein sequence ID" value="EOB12688.1"/>
    <property type="molecule type" value="Genomic_DNA"/>
</dbReference>
<gene>
    <name evidence="2" type="ORF">NBO_380g0003</name>
</gene>
<accession>R0MIR3</accession>
<evidence type="ECO:0000256" key="1">
    <source>
        <dbReference type="SAM" id="Phobius"/>
    </source>
</evidence>
<sequence>MYLIINVIKFLLTQDQMKSIIFILKSYLFSLFYNFWLINIEQSSNQLIEVCV</sequence>
<proteinExistence type="predicted"/>
<keyword evidence="1" id="KW-0812">Transmembrane</keyword>
<dbReference type="VEuPathDB" id="MicrosporidiaDB:NBO_380g0003"/>
<protein>
    <submittedName>
        <fullName evidence="2">Uncharacterized protein</fullName>
    </submittedName>
</protein>
<name>R0MIR3_NOSB1</name>
<reference evidence="2 3" key="1">
    <citation type="journal article" date="2013" name="BMC Genomics">
        <title>Comparative genomics of parasitic silkworm microsporidia reveal an association between genome expansion and host adaptation.</title>
        <authorList>
            <person name="Pan G."/>
            <person name="Xu J."/>
            <person name="Li T."/>
            <person name="Xia Q."/>
            <person name="Liu S.L."/>
            <person name="Zhang G."/>
            <person name="Li S."/>
            <person name="Li C."/>
            <person name="Liu H."/>
            <person name="Yang L."/>
            <person name="Liu T."/>
            <person name="Zhang X."/>
            <person name="Wu Z."/>
            <person name="Fan W."/>
            <person name="Dang X."/>
            <person name="Xiang H."/>
            <person name="Tao M."/>
            <person name="Li Y."/>
            <person name="Hu J."/>
            <person name="Li Z."/>
            <person name="Lin L."/>
            <person name="Luo J."/>
            <person name="Geng L."/>
            <person name="Wang L."/>
            <person name="Long M."/>
            <person name="Wan Y."/>
            <person name="He N."/>
            <person name="Zhang Z."/>
            <person name="Lu C."/>
            <person name="Keeling P.J."/>
            <person name="Wang J."/>
            <person name="Xiang Z."/>
            <person name="Zhou Z."/>
        </authorList>
    </citation>
    <scope>NUCLEOTIDE SEQUENCE [LARGE SCALE GENOMIC DNA]</scope>
    <source>
        <strain evidence="3">CQ1 / CVCC 102059</strain>
    </source>
</reference>
<dbReference type="HOGENOM" id="CLU_3087826_0_0_1"/>
<keyword evidence="1" id="KW-1133">Transmembrane helix</keyword>
<evidence type="ECO:0000313" key="3">
    <source>
        <dbReference type="Proteomes" id="UP000016927"/>
    </source>
</evidence>
<feature type="transmembrane region" description="Helical" evidence="1">
    <location>
        <begin position="20"/>
        <end position="38"/>
    </location>
</feature>